<evidence type="ECO:0000313" key="2">
    <source>
        <dbReference type="Proteomes" id="UP000887013"/>
    </source>
</evidence>
<accession>A0A8X6PRM5</accession>
<sequence>MINKISETKDVIDLPGKRDHNTIYRVSLIKSYHKRPELVNLVTEDITDEIEGDFETPYPDKQCTKFDYHEKLRESQLQDNLTPDEIDESKNVITKNKMSVGKGSYYWMSLDDRWFLIGCNCSGRKDDALM</sequence>
<gene>
    <name evidence="1" type="ORF">NPIL_380591</name>
</gene>
<evidence type="ECO:0000313" key="1">
    <source>
        <dbReference type="EMBL" id="GFT82097.1"/>
    </source>
</evidence>
<dbReference type="EMBL" id="BMAW01118902">
    <property type="protein sequence ID" value="GFT82097.1"/>
    <property type="molecule type" value="Genomic_DNA"/>
</dbReference>
<comment type="caution">
    <text evidence="1">The sequence shown here is derived from an EMBL/GenBank/DDBJ whole genome shotgun (WGS) entry which is preliminary data.</text>
</comment>
<reference evidence="1" key="1">
    <citation type="submission" date="2020-08" db="EMBL/GenBank/DDBJ databases">
        <title>Multicomponent nature underlies the extraordinary mechanical properties of spider dragline silk.</title>
        <authorList>
            <person name="Kono N."/>
            <person name="Nakamura H."/>
            <person name="Mori M."/>
            <person name="Yoshida Y."/>
            <person name="Ohtoshi R."/>
            <person name="Malay A.D."/>
            <person name="Moran D.A.P."/>
            <person name="Tomita M."/>
            <person name="Numata K."/>
            <person name="Arakawa K."/>
        </authorList>
    </citation>
    <scope>NUCLEOTIDE SEQUENCE</scope>
</reference>
<proteinExistence type="predicted"/>
<keyword evidence="2" id="KW-1185">Reference proteome</keyword>
<name>A0A8X6PRM5_NEPPI</name>
<dbReference type="AlphaFoldDB" id="A0A8X6PRM5"/>
<dbReference type="OrthoDB" id="6434338at2759"/>
<dbReference type="Proteomes" id="UP000887013">
    <property type="component" value="Unassembled WGS sequence"/>
</dbReference>
<organism evidence="1 2">
    <name type="scientific">Nephila pilipes</name>
    <name type="common">Giant wood spider</name>
    <name type="synonym">Nephila maculata</name>
    <dbReference type="NCBI Taxonomy" id="299642"/>
    <lineage>
        <taxon>Eukaryota</taxon>
        <taxon>Metazoa</taxon>
        <taxon>Ecdysozoa</taxon>
        <taxon>Arthropoda</taxon>
        <taxon>Chelicerata</taxon>
        <taxon>Arachnida</taxon>
        <taxon>Araneae</taxon>
        <taxon>Araneomorphae</taxon>
        <taxon>Entelegynae</taxon>
        <taxon>Araneoidea</taxon>
        <taxon>Nephilidae</taxon>
        <taxon>Nephila</taxon>
    </lineage>
</organism>
<protein>
    <submittedName>
        <fullName evidence="1">Uncharacterized protein</fullName>
    </submittedName>
</protein>